<organism evidence="2">
    <name type="scientific">marine sediment metagenome</name>
    <dbReference type="NCBI Taxonomy" id="412755"/>
    <lineage>
        <taxon>unclassified sequences</taxon>
        <taxon>metagenomes</taxon>
        <taxon>ecological metagenomes</taxon>
    </lineage>
</organism>
<dbReference type="EMBL" id="BARU01034594">
    <property type="protein sequence ID" value="GAH65379.1"/>
    <property type="molecule type" value="Genomic_DNA"/>
</dbReference>
<feature type="transmembrane region" description="Helical" evidence="1">
    <location>
        <begin position="20"/>
        <end position="45"/>
    </location>
</feature>
<name>X1IGW5_9ZZZZ</name>
<feature type="non-terminal residue" evidence="2">
    <location>
        <position position="1"/>
    </location>
</feature>
<dbReference type="AlphaFoldDB" id="X1IGW5"/>
<reference evidence="2" key="1">
    <citation type="journal article" date="2014" name="Front. Microbiol.">
        <title>High frequency of phylogenetically diverse reductive dehalogenase-homologous genes in deep subseafloor sedimentary metagenomes.</title>
        <authorList>
            <person name="Kawai M."/>
            <person name="Futagami T."/>
            <person name="Toyoda A."/>
            <person name="Takaki Y."/>
            <person name="Nishi S."/>
            <person name="Hori S."/>
            <person name="Arai W."/>
            <person name="Tsubouchi T."/>
            <person name="Morono Y."/>
            <person name="Uchiyama I."/>
            <person name="Ito T."/>
            <person name="Fujiyama A."/>
            <person name="Inagaki F."/>
            <person name="Takami H."/>
        </authorList>
    </citation>
    <scope>NUCLEOTIDE SEQUENCE</scope>
    <source>
        <strain evidence="2">Expedition CK06-06</strain>
    </source>
</reference>
<feature type="transmembrane region" description="Helical" evidence="1">
    <location>
        <begin position="57"/>
        <end position="81"/>
    </location>
</feature>
<evidence type="ECO:0000256" key="1">
    <source>
        <dbReference type="SAM" id="Phobius"/>
    </source>
</evidence>
<keyword evidence="1" id="KW-0812">Transmembrane</keyword>
<proteinExistence type="predicted"/>
<evidence type="ECO:0000313" key="2">
    <source>
        <dbReference type="EMBL" id="GAH65379.1"/>
    </source>
</evidence>
<keyword evidence="1" id="KW-1133">Transmembrane helix</keyword>
<comment type="caution">
    <text evidence="2">The sequence shown here is derived from an EMBL/GenBank/DDBJ whole genome shotgun (WGS) entry which is preliminary data.</text>
</comment>
<protein>
    <submittedName>
        <fullName evidence="2">Uncharacterized protein</fullName>
    </submittedName>
</protein>
<gene>
    <name evidence="2" type="ORF">S03H2_54277</name>
</gene>
<keyword evidence="1" id="KW-0472">Membrane</keyword>
<accession>X1IGW5</accession>
<sequence>ATLKCIGWTNRDLNSLISGFILFTTIIGFFIVIEVLFHYAAIVAYMQAAESIAEIPLVSLLPVFATFIIFLAFQIMAILVANRKVLKVRPMIALKRVGE</sequence>